<comment type="caution">
    <text evidence="10">The sequence shown here is derived from an EMBL/GenBank/DDBJ whole genome shotgun (WGS) entry which is preliminary data.</text>
</comment>
<feature type="transmembrane region" description="Helical" evidence="9">
    <location>
        <begin position="72"/>
        <end position="90"/>
    </location>
</feature>
<keyword evidence="6 9" id="KW-1133">Transmembrane helix</keyword>
<evidence type="ECO:0000256" key="6">
    <source>
        <dbReference type="ARBA" id="ARBA00022989"/>
    </source>
</evidence>
<feature type="transmembrane region" description="Helical" evidence="9">
    <location>
        <begin position="20"/>
        <end position="43"/>
    </location>
</feature>
<protein>
    <submittedName>
        <fullName evidence="10">Branched-chain amino acid ABC transporter permease</fullName>
    </submittedName>
</protein>
<evidence type="ECO:0000256" key="7">
    <source>
        <dbReference type="ARBA" id="ARBA00023136"/>
    </source>
</evidence>
<evidence type="ECO:0000256" key="8">
    <source>
        <dbReference type="ARBA" id="ARBA00037998"/>
    </source>
</evidence>
<feature type="transmembrane region" description="Helical" evidence="9">
    <location>
        <begin position="159"/>
        <end position="180"/>
    </location>
</feature>
<evidence type="ECO:0000256" key="9">
    <source>
        <dbReference type="SAM" id="Phobius"/>
    </source>
</evidence>
<dbReference type="Pfam" id="PF02653">
    <property type="entry name" value="BPD_transp_2"/>
    <property type="match status" value="1"/>
</dbReference>
<evidence type="ECO:0000256" key="1">
    <source>
        <dbReference type="ARBA" id="ARBA00004651"/>
    </source>
</evidence>
<gene>
    <name evidence="10" type="ORF">OF850_17575</name>
</gene>
<comment type="subcellular location">
    <subcellularLocation>
        <location evidence="1">Cell membrane</location>
        <topology evidence="1">Multi-pass membrane protein</topology>
    </subcellularLocation>
</comment>
<dbReference type="InterPro" id="IPR001851">
    <property type="entry name" value="ABC_transp_permease"/>
</dbReference>
<feature type="transmembrane region" description="Helical" evidence="9">
    <location>
        <begin position="102"/>
        <end position="121"/>
    </location>
</feature>
<dbReference type="PANTHER" id="PTHR11795:SF442">
    <property type="entry name" value="ABC TRANSPORTER ATP-BINDING PROTEIN"/>
    <property type="match status" value="1"/>
</dbReference>
<evidence type="ECO:0000256" key="5">
    <source>
        <dbReference type="ARBA" id="ARBA00022970"/>
    </source>
</evidence>
<evidence type="ECO:0000256" key="2">
    <source>
        <dbReference type="ARBA" id="ARBA00022448"/>
    </source>
</evidence>
<keyword evidence="5" id="KW-0029">Amino-acid transport</keyword>
<keyword evidence="2" id="KW-0813">Transport</keyword>
<dbReference type="CDD" id="cd06582">
    <property type="entry name" value="TM_PBP1_LivH_like"/>
    <property type="match status" value="1"/>
</dbReference>
<sequence length="311" mass="32269">MGAWFADNGLLLGLALLDGLASAALIFLVAVGLNLVFGVLRVLNIAHGSLYAIGAYTAAGLGAALGSGSLPAWAALGVLVLAAALVGAVLGPLIERMLLRRIYAEENVLQLLVTFALFMMLEDVQKLIWGVQPVHHDAAMRLFGTVDVPFGSDFIPFTAYQLFVLPGIAVLVLVGLVWFLRATLSGRMIVAVTTDREAATAIGINADRVYLLTFTAGAVLAALGGALSSPTAAIVPGVGASTIVLSFAVVATAGLGRIEGAALTALMIGLGRSVAVYFFPEAEVLIPYLIMVAVLLVKPQGLFGTLETRRI</sequence>
<evidence type="ECO:0000256" key="3">
    <source>
        <dbReference type="ARBA" id="ARBA00022475"/>
    </source>
</evidence>
<feature type="transmembrane region" description="Helical" evidence="9">
    <location>
        <begin position="233"/>
        <end position="253"/>
    </location>
</feature>
<evidence type="ECO:0000313" key="10">
    <source>
        <dbReference type="EMBL" id="MCW8087441.1"/>
    </source>
</evidence>
<evidence type="ECO:0000256" key="4">
    <source>
        <dbReference type="ARBA" id="ARBA00022692"/>
    </source>
</evidence>
<keyword evidence="3" id="KW-1003">Cell membrane</keyword>
<feature type="transmembrane region" description="Helical" evidence="9">
    <location>
        <begin position="285"/>
        <end position="306"/>
    </location>
</feature>
<name>A0ABT3NZ55_9PROT</name>
<organism evidence="10 11">
    <name type="scientific">Sabulicella glaciei</name>
    <dbReference type="NCBI Taxonomy" id="2984948"/>
    <lineage>
        <taxon>Bacteria</taxon>
        <taxon>Pseudomonadati</taxon>
        <taxon>Pseudomonadota</taxon>
        <taxon>Alphaproteobacteria</taxon>
        <taxon>Acetobacterales</taxon>
        <taxon>Acetobacteraceae</taxon>
        <taxon>Sabulicella</taxon>
    </lineage>
</organism>
<proteinExistence type="inferred from homology"/>
<dbReference type="InterPro" id="IPR052157">
    <property type="entry name" value="BCAA_transport_permease"/>
</dbReference>
<dbReference type="Proteomes" id="UP001526430">
    <property type="component" value="Unassembled WGS sequence"/>
</dbReference>
<feature type="transmembrane region" description="Helical" evidence="9">
    <location>
        <begin position="260"/>
        <end position="279"/>
    </location>
</feature>
<comment type="similarity">
    <text evidence="8">Belongs to the binding-protein-dependent transport system permease family. LivHM subfamily.</text>
</comment>
<dbReference type="PANTHER" id="PTHR11795">
    <property type="entry name" value="BRANCHED-CHAIN AMINO ACID TRANSPORT SYSTEM PERMEASE PROTEIN LIVH"/>
    <property type="match status" value="1"/>
</dbReference>
<accession>A0ABT3NZ55</accession>
<feature type="transmembrane region" description="Helical" evidence="9">
    <location>
        <begin position="50"/>
        <end position="66"/>
    </location>
</feature>
<feature type="transmembrane region" description="Helical" evidence="9">
    <location>
        <begin position="209"/>
        <end position="227"/>
    </location>
</feature>
<keyword evidence="4 9" id="KW-0812">Transmembrane</keyword>
<keyword evidence="7 9" id="KW-0472">Membrane</keyword>
<reference evidence="10 11" key="1">
    <citation type="submission" date="2022-10" db="EMBL/GenBank/DDBJ databases">
        <title>Roseococcus glaciei nov., sp. nov., isolated from glacier.</title>
        <authorList>
            <person name="Liu Q."/>
            <person name="Xin Y.-H."/>
        </authorList>
    </citation>
    <scope>NUCLEOTIDE SEQUENCE [LARGE SCALE GENOMIC DNA]</scope>
    <source>
        <strain evidence="10 11">MDT2-1-1</strain>
    </source>
</reference>
<keyword evidence="11" id="KW-1185">Reference proteome</keyword>
<dbReference type="EMBL" id="JAPFQI010000017">
    <property type="protein sequence ID" value="MCW8087441.1"/>
    <property type="molecule type" value="Genomic_DNA"/>
</dbReference>
<dbReference type="RefSeq" id="WP_301591644.1">
    <property type="nucleotide sequence ID" value="NZ_JAPFQI010000017.1"/>
</dbReference>
<evidence type="ECO:0000313" key="11">
    <source>
        <dbReference type="Proteomes" id="UP001526430"/>
    </source>
</evidence>